<accession>F4KY98</accession>
<keyword evidence="2" id="KW-1185">Reference proteome</keyword>
<dbReference type="Proteomes" id="UP000008461">
    <property type="component" value="Chromosome"/>
</dbReference>
<organism evidence="1 2">
    <name type="scientific">Haliscomenobacter hydrossis (strain ATCC 27775 / DSM 1100 / LMG 10767 / O)</name>
    <dbReference type="NCBI Taxonomy" id="760192"/>
    <lineage>
        <taxon>Bacteria</taxon>
        <taxon>Pseudomonadati</taxon>
        <taxon>Bacteroidota</taxon>
        <taxon>Saprospiria</taxon>
        <taxon>Saprospirales</taxon>
        <taxon>Haliscomenobacteraceae</taxon>
        <taxon>Haliscomenobacter</taxon>
    </lineage>
</organism>
<dbReference type="EMBL" id="CP002691">
    <property type="protein sequence ID" value="AEE48361.1"/>
    <property type="molecule type" value="Genomic_DNA"/>
</dbReference>
<sequence>MHSWRLRACLIVLNFDKVKNQRIVLLSLLVLLGMMACKNEAKIDAETKELGPNDLLTVDAPPITGPESIAEIEKLVKSIDGQKDTLRVTGPVFVFEGKEKVDVTVYSNQEAPQLVYCKAPKVESWYYLKDRRPVYLKEIALTEDGFTQNRFYYGTKKLIGAETRKGASPDATNTGEAGKYRGEKDDFRLSGEAATGKVLVYLYGKK</sequence>
<dbReference type="KEGG" id="hhy:Halhy_0451"/>
<evidence type="ECO:0000313" key="2">
    <source>
        <dbReference type="Proteomes" id="UP000008461"/>
    </source>
</evidence>
<reference evidence="1 2" key="1">
    <citation type="journal article" date="2011" name="Stand. Genomic Sci.">
        <title>Complete genome sequence of Haliscomenobacter hydrossis type strain (O).</title>
        <authorList>
            <consortium name="US DOE Joint Genome Institute (JGI-PGF)"/>
            <person name="Daligault H."/>
            <person name="Lapidus A."/>
            <person name="Zeytun A."/>
            <person name="Nolan M."/>
            <person name="Lucas S."/>
            <person name="Del Rio T.G."/>
            <person name="Tice H."/>
            <person name="Cheng J.F."/>
            <person name="Tapia R."/>
            <person name="Han C."/>
            <person name="Goodwin L."/>
            <person name="Pitluck S."/>
            <person name="Liolios K."/>
            <person name="Pagani I."/>
            <person name="Ivanova N."/>
            <person name="Huntemann M."/>
            <person name="Mavromatis K."/>
            <person name="Mikhailova N."/>
            <person name="Pati A."/>
            <person name="Chen A."/>
            <person name="Palaniappan K."/>
            <person name="Land M."/>
            <person name="Hauser L."/>
            <person name="Brambilla E.M."/>
            <person name="Rohde M."/>
            <person name="Verbarg S."/>
            <person name="Goker M."/>
            <person name="Bristow J."/>
            <person name="Eisen J.A."/>
            <person name="Markowitz V."/>
            <person name="Hugenholtz P."/>
            <person name="Kyrpides N.C."/>
            <person name="Klenk H.P."/>
            <person name="Woyke T."/>
        </authorList>
    </citation>
    <scope>NUCLEOTIDE SEQUENCE [LARGE SCALE GENOMIC DNA]</scope>
    <source>
        <strain evidence="2">ATCC 27775 / DSM 1100 / LMG 10767 / O</strain>
    </source>
</reference>
<gene>
    <name evidence="1" type="ordered locus">Halhy_0451</name>
</gene>
<dbReference type="HOGENOM" id="CLU_1330386_0_0_10"/>
<protein>
    <submittedName>
        <fullName evidence="1">Uncharacterized protein</fullName>
    </submittedName>
</protein>
<proteinExistence type="predicted"/>
<evidence type="ECO:0000313" key="1">
    <source>
        <dbReference type="EMBL" id="AEE48361.1"/>
    </source>
</evidence>
<name>F4KY98_HALH1</name>
<reference key="2">
    <citation type="submission" date="2011-04" db="EMBL/GenBank/DDBJ databases">
        <title>Complete sequence of chromosome of Haliscomenobacter hydrossis DSM 1100.</title>
        <authorList>
            <consortium name="US DOE Joint Genome Institute (JGI-PGF)"/>
            <person name="Lucas S."/>
            <person name="Han J."/>
            <person name="Lapidus A."/>
            <person name="Bruce D."/>
            <person name="Goodwin L."/>
            <person name="Pitluck S."/>
            <person name="Peters L."/>
            <person name="Kyrpides N."/>
            <person name="Mavromatis K."/>
            <person name="Ivanova N."/>
            <person name="Ovchinnikova G."/>
            <person name="Pagani I."/>
            <person name="Daligault H."/>
            <person name="Detter J.C."/>
            <person name="Han C."/>
            <person name="Land M."/>
            <person name="Hauser L."/>
            <person name="Markowitz V."/>
            <person name="Cheng J.-F."/>
            <person name="Hugenholtz P."/>
            <person name="Woyke T."/>
            <person name="Wu D."/>
            <person name="Verbarg S."/>
            <person name="Frueling A."/>
            <person name="Brambilla E."/>
            <person name="Klenk H.-P."/>
            <person name="Eisen J.A."/>
        </authorList>
    </citation>
    <scope>NUCLEOTIDE SEQUENCE</scope>
    <source>
        <strain>DSM 1100</strain>
    </source>
</reference>
<dbReference type="AlphaFoldDB" id="F4KY98"/>
<dbReference type="STRING" id="760192.Halhy_0451"/>